<evidence type="ECO:0000256" key="2">
    <source>
        <dbReference type="SAM" id="Phobius"/>
    </source>
</evidence>
<organismHost>
    <name type="scientific">Phacochoerus africanus</name>
    <name type="common">Warthog</name>
    <dbReference type="NCBI Taxonomy" id="41426"/>
</organismHost>
<sequence>MAHGMRDAPLYGVRPHETPPHETRLHAMPPHGMWHLLAYKDHDGLDLHPSNNRHLYLAELYTPLYITYYFFLMFHEFHYRR</sequence>
<keyword evidence="2" id="KW-0812">Transmembrane</keyword>
<feature type="transmembrane region" description="Helical" evidence="2">
    <location>
        <begin position="55"/>
        <end position="74"/>
    </location>
</feature>
<keyword evidence="2" id="KW-1133">Transmembrane helix</keyword>
<organismHost>
    <name type="scientific">Phacochoerus aethiopicus</name>
    <name type="common">Warthog</name>
    <dbReference type="NCBI Taxonomy" id="85517"/>
</organismHost>
<organism evidence="3">
    <name type="scientific">African swine fever virus</name>
    <name type="common">ASFV</name>
    <dbReference type="NCBI Taxonomy" id="10497"/>
    <lineage>
        <taxon>Viruses</taxon>
        <taxon>Varidnaviria</taxon>
        <taxon>Bamfordvirae</taxon>
        <taxon>Nucleocytoviricota</taxon>
        <taxon>Pokkesviricetes</taxon>
        <taxon>Asfuvirales</taxon>
        <taxon>Asfarviridae</taxon>
        <taxon>Asfivirus</taxon>
        <taxon>Asfivirus haemorrhagiae</taxon>
    </lineage>
</organism>
<feature type="region of interest" description="Disordered" evidence="1">
    <location>
        <begin position="1"/>
        <end position="22"/>
    </location>
</feature>
<evidence type="ECO:0000313" key="3">
    <source>
        <dbReference type="EMBL" id="AAL31344.1"/>
    </source>
</evidence>
<organismHost>
    <name type="scientific">Sus scrofa</name>
    <name type="common">Pig</name>
    <dbReference type="NCBI Taxonomy" id="9823"/>
</organismHost>
<protein>
    <submittedName>
        <fullName evidence="3">Uncharacterized protein L09AAR</fullName>
    </submittedName>
</protein>
<reference evidence="3" key="1">
    <citation type="submission" date="2001-11" db="EMBL/GenBank/DDBJ databases">
        <title>Nucleotide sequence and analysis of 16.25 kilobase pairs of the African swine fever virus genome that span the central variable region.</title>
        <authorList>
            <person name="Roberts P.C."/>
            <person name="Lu Z."/>
            <person name="Rock D.L."/>
        </authorList>
    </citation>
    <scope>NUCLEOTIDE SEQUENCE</scope>
    <source>
        <strain evidence="3">Malawi Lil-20/1</strain>
    </source>
</reference>
<dbReference type="EMBL" id="L00966">
    <property type="protein sequence ID" value="AAL31344.1"/>
    <property type="molecule type" value="Genomic_DNA"/>
</dbReference>
<organismHost>
    <name type="scientific">Ornithodoros</name>
    <name type="common">relapsing fever ticks</name>
    <dbReference type="NCBI Taxonomy" id="6937"/>
</organismHost>
<proteinExistence type="predicted"/>
<evidence type="ECO:0000256" key="1">
    <source>
        <dbReference type="SAM" id="MobiDB-lite"/>
    </source>
</evidence>
<organismHost>
    <name type="scientific">Potamochoerus larvatus</name>
    <name type="common">Bushpig</name>
    <dbReference type="NCBI Taxonomy" id="273792"/>
</organismHost>
<organismHost>
    <name type="scientific">Ornithodoros moubata</name>
    <name type="common">Soft tick</name>
    <name type="synonym">Argasid tick</name>
    <dbReference type="NCBI Taxonomy" id="6938"/>
</organismHost>
<name>Q8V9S0_ASF</name>
<accession>Q8V9S0</accession>
<keyword evidence="2" id="KW-0472">Membrane</keyword>
<gene>
    <name evidence="3" type="primary">L09AAR</name>
</gene>